<dbReference type="PROSITE" id="PS51257">
    <property type="entry name" value="PROKAR_LIPOPROTEIN"/>
    <property type="match status" value="1"/>
</dbReference>
<dbReference type="Proteomes" id="UP000179233">
    <property type="component" value="Unassembled WGS sequence"/>
</dbReference>
<proteinExistence type="predicted"/>
<dbReference type="Gene3D" id="2.60.40.10">
    <property type="entry name" value="Immunoglobulins"/>
    <property type="match status" value="1"/>
</dbReference>
<evidence type="ECO:0000313" key="2">
    <source>
        <dbReference type="EMBL" id="OGY18822.1"/>
    </source>
</evidence>
<accession>A0A1G1VTW5</accession>
<dbReference type="InterPro" id="IPR018247">
    <property type="entry name" value="EF_Hand_1_Ca_BS"/>
</dbReference>
<dbReference type="SUPFAM" id="SSF51445">
    <property type="entry name" value="(Trans)glycosidases"/>
    <property type="match status" value="1"/>
</dbReference>
<evidence type="ECO:0000256" key="1">
    <source>
        <dbReference type="SAM" id="SignalP"/>
    </source>
</evidence>
<keyword evidence="1" id="KW-0732">Signal</keyword>
<comment type="caution">
    <text evidence="2">The sequence shown here is derived from an EMBL/GenBank/DDBJ whole genome shotgun (WGS) entry which is preliminary data.</text>
</comment>
<feature type="signal peptide" evidence="1">
    <location>
        <begin position="1"/>
        <end position="18"/>
    </location>
</feature>
<evidence type="ECO:0008006" key="4">
    <source>
        <dbReference type="Google" id="ProtNLM"/>
    </source>
</evidence>
<reference evidence="2 3" key="1">
    <citation type="journal article" date="2016" name="Nat. Commun.">
        <title>Thousands of microbial genomes shed light on interconnected biogeochemical processes in an aquifer system.</title>
        <authorList>
            <person name="Anantharaman K."/>
            <person name="Brown C.T."/>
            <person name="Hug L.A."/>
            <person name="Sharon I."/>
            <person name="Castelle C.J."/>
            <person name="Probst A.J."/>
            <person name="Thomas B.C."/>
            <person name="Singh A."/>
            <person name="Wilkins M.J."/>
            <person name="Karaoz U."/>
            <person name="Brodie E.L."/>
            <person name="Williams K.H."/>
            <person name="Hubbard S.S."/>
            <person name="Banfield J.F."/>
        </authorList>
    </citation>
    <scope>NUCLEOTIDE SEQUENCE [LARGE SCALE GENOMIC DNA]</scope>
</reference>
<dbReference type="AlphaFoldDB" id="A0A1G1VTW5"/>
<feature type="chain" id="PRO_5009581058" description="EF-hand domain-containing protein" evidence="1">
    <location>
        <begin position="19"/>
        <end position="573"/>
    </location>
</feature>
<gene>
    <name evidence="2" type="ORF">A2786_05005</name>
</gene>
<dbReference type="Gene3D" id="3.20.20.80">
    <property type="entry name" value="Glycosidases"/>
    <property type="match status" value="1"/>
</dbReference>
<protein>
    <recommendedName>
        <fullName evidence="4">EF-hand domain-containing protein</fullName>
    </recommendedName>
</protein>
<name>A0A1G1VTW5_9BACT</name>
<dbReference type="EMBL" id="MHCJ01000003">
    <property type="protein sequence ID" value="OGY18822.1"/>
    <property type="molecule type" value="Genomic_DNA"/>
</dbReference>
<sequence>MSPMKSLLCALFTAACFAATVRPVLGIVDPRSTPNNRFGIHIISEEDLEDAAALVNSAGGGWGYVTIVIREDDRNVEKWQRIFDRMRELKLIPLLRLATKAQDGGWAKPREEDIDSWVSFLSSLNWVVKNRYVILFNEPNHAKEWGGSLDPEEYARFTRFFHDALKKRSEDFFVLPAGFDAAATNGPETMTPEAYWLKMRQEDPTVFSLFDGWTSHAYPNPNFSGSLNQKGKTSLQGYRWEIGWLKRYGLKSDIPVIITETGWIHREGKVKDPSAHSADTVAALFKQAYQSIWLDSQIIAVTPFVLRYPEEPFDHFSWMKEDSEKYQQYDEVKAIPKTNGEPPQVHSGIFLPPSLPEELVVDSDYTFTIRLKNIGQSIWNRDDFSLKVENSQKTANIFVGHIPETDPFRIGEVEVRIRTPKETGNLTLTIELLHKGKPFGETREHKITILPPPSIILKADLWIKPKTSAGDFTLLIYDEGKLVKKIEPFSIKNGVGTVSELHDVIPEKVYRFVLTKPYYLPRQMYAYLSQETTTVEFKRLLPLDFNSDGTLTLRDIVSFFRYPQQSLRLLSPF</sequence>
<dbReference type="PROSITE" id="PS00018">
    <property type="entry name" value="EF_HAND_1"/>
    <property type="match status" value="1"/>
</dbReference>
<evidence type="ECO:0000313" key="3">
    <source>
        <dbReference type="Proteomes" id="UP000179233"/>
    </source>
</evidence>
<dbReference type="InterPro" id="IPR013783">
    <property type="entry name" value="Ig-like_fold"/>
</dbReference>
<dbReference type="InterPro" id="IPR017853">
    <property type="entry name" value="GH"/>
</dbReference>
<organism evidence="2 3">
    <name type="scientific">Candidatus Chisholmbacteria bacterium RIFCSPHIGHO2_01_FULL_52_32</name>
    <dbReference type="NCBI Taxonomy" id="1797591"/>
    <lineage>
        <taxon>Bacteria</taxon>
        <taxon>Candidatus Chisholmiibacteriota</taxon>
    </lineage>
</organism>